<comment type="similarity">
    <text evidence="2">Belongs to the drug/metabolite transporter (DMT) superfamily. Plant drug/metabolite exporter (P-DME) (TC 2.A.7.4) family.</text>
</comment>
<dbReference type="InterPro" id="IPR000620">
    <property type="entry name" value="EamA_dom"/>
</dbReference>
<feature type="transmembrane region" description="Helical" evidence="7">
    <location>
        <begin position="43"/>
        <end position="63"/>
    </location>
</feature>
<evidence type="ECO:0000256" key="7">
    <source>
        <dbReference type="SAM" id="Phobius"/>
    </source>
</evidence>
<feature type="compositionally biased region" description="Basic and acidic residues" evidence="6">
    <location>
        <begin position="379"/>
        <end position="396"/>
    </location>
</feature>
<feature type="transmembrane region" description="Helical" evidence="7">
    <location>
        <begin position="75"/>
        <end position="94"/>
    </location>
</feature>
<dbReference type="Proteomes" id="UP000289340">
    <property type="component" value="Chromosome 15"/>
</dbReference>
<feature type="transmembrane region" description="Helical" evidence="7">
    <location>
        <begin position="283"/>
        <end position="302"/>
    </location>
</feature>
<dbReference type="InterPro" id="IPR037185">
    <property type="entry name" value="EmrE-like"/>
</dbReference>
<feature type="transmembrane region" description="Helical" evidence="7">
    <location>
        <begin position="308"/>
        <end position="327"/>
    </location>
</feature>
<gene>
    <name evidence="9" type="ORF">D0Y65_040005</name>
</gene>
<dbReference type="EMBL" id="QZWG01000015">
    <property type="protein sequence ID" value="RZB63137.1"/>
    <property type="molecule type" value="Genomic_DNA"/>
</dbReference>
<dbReference type="AlphaFoldDB" id="A0A445GP73"/>
<feature type="transmembrane region" description="Helical" evidence="7">
    <location>
        <begin position="219"/>
        <end position="238"/>
    </location>
</feature>
<name>A0A445GP73_GLYSO</name>
<feature type="transmembrane region" description="Helical" evidence="7">
    <location>
        <begin position="188"/>
        <end position="207"/>
    </location>
</feature>
<comment type="subcellular location">
    <subcellularLocation>
        <location evidence="1">Membrane</location>
        <topology evidence="1">Multi-pass membrane protein</topology>
    </subcellularLocation>
</comment>
<evidence type="ECO:0000256" key="3">
    <source>
        <dbReference type="ARBA" id="ARBA00022692"/>
    </source>
</evidence>
<evidence type="ECO:0000256" key="1">
    <source>
        <dbReference type="ARBA" id="ARBA00004141"/>
    </source>
</evidence>
<dbReference type="Gramene" id="XM_028346904.1">
    <property type="protein sequence ID" value="XP_028202705.1"/>
    <property type="gene ID" value="LOC114386851"/>
</dbReference>
<reference evidence="9 10" key="1">
    <citation type="submission" date="2018-09" db="EMBL/GenBank/DDBJ databases">
        <title>A high-quality reference genome of wild soybean provides a powerful tool to mine soybean genomes.</title>
        <authorList>
            <person name="Xie M."/>
            <person name="Chung C.Y.L."/>
            <person name="Li M.-W."/>
            <person name="Wong F.-L."/>
            <person name="Chan T.-F."/>
            <person name="Lam H.-M."/>
        </authorList>
    </citation>
    <scope>NUCLEOTIDE SEQUENCE [LARGE SCALE GENOMIC DNA]</scope>
    <source>
        <strain evidence="10">cv. W05</strain>
        <tissue evidence="9">Hypocotyl of etiolated seedlings</tissue>
    </source>
</reference>
<dbReference type="GO" id="GO:0022857">
    <property type="term" value="F:transmembrane transporter activity"/>
    <property type="evidence" value="ECO:0007669"/>
    <property type="project" value="InterPro"/>
</dbReference>
<feature type="domain" description="EamA" evidence="8">
    <location>
        <begin position="189"/>
        <end position="327"/>
    </location>
</feature>
<dbReference type="SUPFAM" id="SSF103481">
    <property type="entry name" value="Multidrug resistance efflux transporter EmrE"/>
    <property type="match status" value="2"/>
</dbReference>
<dbReference type="GO" id="GO:0016020">
    <property type="term" value="C:membrane"/>
    <property type="evidence" value="ECO:0007669"/>
    <property type="project" value="UniProtKB-SubCell"/>
</dbReference>
<evidence type="ECO:0000259" key="8">
    <source>
        <dbReference type="Pfam" id="PF00892"/>
    </source>
</evidence>
<keyword evidence="3 7" id="KW-0812">Transmembrane</keyword>
<dbReference type="PANTHER" id="PTHR31218">
    <property type="entry name" value="WAT1-RELATED PROTEIN"/>
    <property type="match status" value="1"/>
</dbReference>
<protein>
    <submittedName>
        <fullName evidence="9">WAT1-related protein</fullName>
    </submittedName>
</protein>
<evidence type="ECO:0000256" key="2">
    <source>
        <dbReference type="ARBA" id="ARBA00007635"/>
    </source>
</evidence>
<feature type="compositionally biased region" description="Polar residues" evidence="6">
    <location>
        <begin position="412"/>
        <end position="422"/>
    </location>
</feature>
<evidence type="ECO:0000313" key="9">
    <source>
        <dbReference type="EMBL" id="RZB63137.1"/>
    </source>
</evidence>
<feature type="transmembrane region" description="Helical" evidence="7">
    <location>
        <begin position="138"/>
        <end position="156"/>
    </location>
</feature>
<dbReference type="Pfam" id="PF00892">
    <property type="entry name" value="EamA"/>
    <property type="match status" value="2"/>
</dbReference>
<evidence type="ECO:0000313" key="10">
    <source>
        <dbReference type="Proteomes" id="UP000289340"/>
    </source>
</evidence>
<comment type="caution">
    <text evidence="9">The sequence shown here is derived from an EMBL/GenBank/DDBJ whole genome shotgun (WGS) entry which is preliminary data.</text>
</comment>
<accession>A0A445GP73</accession>
<proteinExistence type="inferred from homology"/>
<sequence>MKDVCNVVQGLKPVLLMVMVQITFAGVNVFYKLAVNDGMSLRVVVAYRFVFATVFIAPLALIVERKKRTKMTWTVLFQSFLCGLFGGSLAQNFYLQALALTSATFASAMSNLLPGITFILAVCFGLERLNLTTAAGKAKIVGTLIGIGGAMVLTFVKGEEIELGSFHLNLLHPPNGTHAHATTGADTLLGSLCALGSGISYALWLIIQAKMIERYPSPYSSTALMSLWGSLLSIVFALCVERDWSQWRLGWNIRLLTAAYTGIVVSGVMVVVISWCVHMRGPLFVSVFSPLMLVMVALAGPTMLNEKLHLGCAIGTVLIVCGLYVVLWGKSKEMKKKNQLVPAQSPHDNESNTVEIVVRSAQEDKSNRNKTHEIVAKVGRDNNDSLADGHQEHCSCSHEQNQGNNGGEEENSNASHAQVFNI</sequence>
<evidence type="ECO:0000256" key="5">
    <source>
        <dbReference type="ARBA" id="ARBA00023136"/>
    </source>
</evidence>
<feature type="transmembrane region" description="Helical" evidence="7">
    <location>
        <begin position="106"/>
        <end position="126"/>
    </location>
</feature>
<feature type="transmembrane region" description="Helical" evidence="7">
    <location>
        <begin position="258"/>
        <end position="276"/>
    </location>
</feature>
<keyword evidence="10" id="KW-1185">Reference proteome</keyword>
<evidence type="ECO:0000256" key="4">
    <source>
        <dbReference type="ARBA" id="ARBA00022989"/>
    </source>
</evidence>
<dbReference type="InterPro" id="IPR030184">
    <property type="entry name" value="WAT1-related"/>
</dbReference>
<keyword evidence="4 7" id="KW-1133">Transmembrane helix</keyword>
<evidence type="ECO:0000256" key="6">
    <source>
        <dbReference type="SAM" id="MobiDB-lite"/>
    </source>
</evidence>
<feature type="region of interest" description="Disordered" evidence="6">
    <location>
        <begin position="379"/>
        <end position="422"/>
    </location>
</feature>
<organism evidence="9 10">
    <name type="scientific">Glycine soja</name>
    <name type="common">Wild soybean</name>
    <dbReference type="NCBI Taxonomy" id="3848"/>
    <lineage>
        <taxon>Eukaryota</taxon>
        <taxon>Viridiplantae</taxon>
        <taxon>Streptophyta</taxon>
        <taxon>Embryophyta</taxon>
        <taxon>Tracheophyta</taxon>
        <taxon>Spermatophyta</taxon>
        <taxon>Magnoliopsida</taxon>
        <taxon>eudicotyledons</taxon>
        <taxon>Gunneridae</taxon>
        <taxon>Pentapetalae</taxon>
        <taxon>rosids</taxon>
        <taxon>fabids</taxon>
        <taxon>Fabales</taxon>
        <taxon>Fabaceae</taxon>
        <taxon>Papilionoideae</taxon>
        <taxon>50 kb inversion clade</taxon>
        <taxon>NPAAA clade</taxon>
        <taxon>indigoferoid/millettioid clade</taxon>
        <taxon>Phaseoleae</taxon>
        <taxon>Glycine</taxon>
        <taxon>Glycine subgen. Soja</taxon>
    </lineage>
</organism>
<keyword evidence="5 7" id="KW-0472">Membrane</keyword>
<feature type="transmembrane region" description="Helical" evidence="7">
    <location>
        <begin position="12"/>
        <end position="31"/>
    </location>
</feature>
<feature type="domain" description="EamA" evidence="8">
    <location>
        <begin position="13"/>
        <end position="151"/>
    </location>
</feature>